<feature type="signal peptide" evidence="1">
    <location>
        <begin position="1"/>
        <end position="19"/>
    </location>
</feature>
<evidence type="ECO:0000313" key="3">
    <source>
        <dbReference type="Proteomes" id="UP001174694"/>
    </source>
</evidence>
<gene>
    <name evidence="2" type="ORF">NKR23_g9183</name>
</gene>
<organism evidence="2 3">
    <name type="scientific">Pleurostoma richardsiae</name>
    <dbReference type="NCBI Taxonomy" id="41990"/>
    <lineage>
        <taxon>Eukaryota</taxon>
        <taxon>Fungi</taxon>
        <taxon>Dikarya</taxon>
        <taxon>Ascomycota</taxon>
        <taxon>Pezizomycotina</taxon>
        <taxon>Sordariomycetes</taxon>
        <taxon>Sordariomycetidae</taxon>
        <taxon>Calosphaeriales</taxon>
        <taxon>Pleurostomataceae</taxon>
        <taxon>Pleurostoma</taxon>
    </lineage>
</organism>
<comment type="caution">
    <text evidence="2">The sequence shown here is derived from an EMBL/GenBank/DDBJ whole genome shotgun (WGS) entry which is preliminary data.</text>
</comment>
<name>A0AA38VEZ5_9PEZI</name>
<dbReference type="AlphaFoldDB" id="A0AA38VEZ5"/>
<keyword evidence="3" id="KW-1185">Reference proteome</keyword>
<sequence>MYFRSMFTALVGFTSLVAAAPASVERDATPAEKGLKHKSRAQKRAPLIIQQTVIEQQITVVEENLDTIAQLALVAEQEFAALVQAQFALVQTVETIKNNIRINHFKARWPQVNTVIVTVTNVVDARDAATVNNRYLVNQLLVDNGAPQSEIVVMVTASDTMTINAVPTPTVDVAGLLSAASAVSTATATPAVAAFDSSAPFGQLNQSVILPYNSSAPTIPNNAQVFADPAAIILPNQNLFVEDITVLQSDCQLISVNTGSLFNLQAFLLSSFEAVAATQLSGLVIGSAAPPIPAVVVAAKE</sequence>
<dbReference type="Proteomes" id="UP001174694">
    <property type="component" value="Unassembled WGS sequence"/>
</dbReference>
<accession>A0AA38VEZ5</accession>
<reference evidence="2" key="1">
    <citation type="submission" date="2022-07" db="EMBL/GenBank/DDBJ databases">
        <title>Fungi with potential for degradation of polypropylene.</title>
        <authorList>
            <person name="Gostincar C."/>
        </authorList>
    </citation>
    <scope>NUCLEOTIDE SEQUENCE</scope>
    <source>
        <strain evidence="2">EXF-13308</strain>
    </source>
</reference>
<keyword evidence="1" id="KW-0732">Signal</keyword>
<protein>
    <submittedName>
        <fullName evidence="2">Uncharacterized protein</fullName>
    </submittedName>
</protein>
<proteinExistence type="predicted"/>
<evidence type="ECO:0000256" key="1">
    <source>
        <dbReference type="SAM" id="SignalP"/>
    </source>
</evidence>
<feature type="chain" id="PRO_5041208716" evidence="1">
    <location>
        <begin position="20"/>
        <end position="301"/>
    </location>
</feature>
<evidence type="ECO:0000313" key="2">
    <source>
        <dbReference type="EMBL" id="KAJ9137221.1"/>
    </source>
</evidence>
<dbReference type="EMBL" id="JANBVO010000035">
    <property type="protein sequence ID" value="KAJ9137221.1"/>
    <property type="molecule type" value="Genomic_DNA"/>
</dbReference>